<evidence type="ECO:0000256" key="4">
    <source>
        <dbReference type="ARBA" id="ARBA00023163"/>
    </source>
</evidence>
<dbReference type="GO" id="GO:0006355">
    <property type="term" value="P:regulation of DNA-templated transcription"/>
    <property type="evidence" value="ECO:0007669"/>
    <property type="project" value="InterPro"/>
</dbReference>
<evidence type="ECO:0000259" key="6">
    <source>
        <dbReference type="PROSITE" id="PS50043"/>
    </source>
</evidence>
<gene>
    <name evidence="8" type="ORF">EV190_105139</name>
</gene>
<reference evidence="8 9" key="1">
    <citation type="submission" date="2019-03" db="EMBL/GenBank/DDBJ databases">
        <title>Genomic Encyclopedia of Type Strains, Phase IV (KMG-IV): sequencing the most valuable type-strain genomes for metagenomic binning, comparative biology and taxonomic classification.</title>
        <authorList>
            <person name="Goeker M."/>
        </authorList>
    </citation>
    <scope>NUCLEOTIDE SEQUENCE [LARGE SCALE GENOMIC DNA]</scope>
    <source>
        <strain evidence="8 9">DSM 46770</strain>
    </source>
</reference>
<feature type="modified residue" description="4-aspartylphosphate" evidence="5">
    <location>
        <position position="69"/>
    </location>
</feature>
<dbReference type="Pfam" id="PF00072">
    <property type="entry name" value="Response_reg"/>
    <property type="match status" value="1"/>
</dbReference>
<dbReference type="InterPro" id="IPR039420">
    <property type="entry name" value="WalR-like"/>
</dbReference>
<accession>A0A4V3D8T5</accession>
<dbReference type="Pfam" id="PF00196">
    <property type="entry name" value="GerE"/>
    <property type="match status" value="1"/>
</dbReference>
<dbReference type="InterPro" id="IPR000792">
    <property type="entry name" value="Tscrpt_reg_LuxR_C"/>
</dbReference>
<dbReference type="RefSeq" id="WP_133741128.1">
    <property type="nucleotide sequence ID" value="NZ_SNYN01000005.1"/>
</dbReference>
<organism evidence="8 9">
    <name type="scientific">Actinorugispora endophytica</name>
    <dbReference type="NCBI Taxonomy" id="1605990"/>
    <lineage>
        <taxon>Bacteria</taxon>
        <taxon>Bacillati</taxon>
        <taxon>Actinomycetota</taxon>
        <taxon>Actinomycetes</taxon>
        <taxon>Streptosporangiales</taxon>
        <taxon>Nocardiopsidaceae</taxon>
        <taxon>Actinorugispora</taxon>
    </lineage>
</organism>
<evidence type="ECO:0000313" key="9">
    <source>
        <dbReference type="Proteomes" id="UP000295281"/>
    </source>
</evidence>
<dbReference type="PANTHER" id="PTHR43214">
    <property type="entry name" value="TWO-COMPONENT RESPONSE REGULATOR"/>
    <property type="match status" value="1"/>
</dbReference>
<evidence type="ECO:0000256" key="2">
    <source>
        <dbReference type="ARBA" id="ARBA00023015"/>
    </source>
</evidence>
<evidence type="ECO:0000256" key="1">
    <source>
        <dbReference type="ARBA" id="ARBA00022553"/>
    </source>
</evidence>
<dbReference type="PROSITE" id="PS50110">
    <property type="entry name" value="RESPONSE_REGULATORY"/>
    <property type="match status" value="1"/>
</dbReference>
<dbReference type="SUPFAM" id="SSF52172">
    <property type="entry name" value="CheY-like"/>
    <property type="match status" value="1"/>
</dbReference>
<dbReference type="InterPro" id="IPR058245">
    <property type="entry name" value="NreC/VraR/RcsB-like_REC"/>
</dbReference>
<dbReference type="GO" id="GO:0003677">
    <property type="term" value="F:DNA binding"/>
    <property type="evidence" value="ECO:0007669"/>
    <property type="project" value="UniProtKB-KW"/>
</dbReference>
<dbReference type="SUPFAM" id="SSF46894">
    <property type="entry name" value="C-terminal effector domain of the bipartite response regulators"/>
    <property type="match status" value="1"/>
</dbReference>
<dbReference type="GO" id="GO:0000160">
    <property type="term" value="P:phosphorelay signal transduction system"/>
    <property type="evidence" value="ECO:0007669"/>
    <property type="project" value="InterPro"/>
</dbReference>
<evidence type="ECO:0000256" key="3">
    <source>
        <dbReference type="ARBA" id="ARBA00023125"/>
    </source>
</evidence>
<dbReference type="EMBL" id="SNYN01000005">
    <property type="protein sequence ID" value="TDQ53021.1"/>
    <property type="molecule type" value="Genomic_DNA"/>
</dbReference>
<dbReference type="InterPro" id="IPR016032">
    <property type="entry name" value="Sig_transdc_resp-reg_C-effctor"/>
</dbReference>
<dbReference type="InterPro" id="IPR001789">
    <property type="entry name" value="Sig_transdc_resp-reg_receiver"/>
</dbReference>
<feature type="domain" description="HTH luxR-type" evidence="6">
    <location>
        <begin position="163"/>
        <end position="228"/>
    </location>
</feature>
<dbReference type="Gene3D" id="3.40.50.2300">
    <property type="match status" value="1"/>
</dbReference>
<dbReference type="AlphaFoldDB" id="A0A4V3D8T5"/>
<dbReference type="PRINTS" id="PR00038">
    <property type="entry name" value="HTHLUXR"/>
</dbReference>
<protein>
    <submittedName>
        <fullName evidence="8">LuxR family two component transcriptional regulator</fullName>
    </submittedName>
</protein>
<name>A0A4V3D8T5_9ACTN</name>
<sequence length="231" mass="24262">MAPRPDPRRGAGASSGVRIVLADDEPLLRAGIRAILSADPSFEVVAEAADGHGLVAAAREHRPDVALVDIQMPGLDGLSAIGGVRRASPGTAVVILTTFGRDEYISRALTEGVDGFVLKASDPRDLLAGVRAVADGGAYLSPRVAERVVAAYTGDRARPRAAARERVAALSPRERDVLALVGAGLTNSEIARRLFLSEDTVKTHLRAVFTRLDVRNRVQAAVTAHDAGLVP</sequence>
<proteinExistence type="predicted"/>
<dbReference type="SMART" id="SM00448">
    <property type="entry name" value="REC"/>
    <property type="match status" value="1"/>
</dbReference>
<dbReference type="PANTHER" id="PTHR43214:SF24">
    <property type="entry name" value="TRANSCRIPTIONAL REGULATORY PROTEIN NARL-RELATED"/>
    <property type="match status" value="1"/>
</dbReference>
<evidence type="ECO:0000259" key="7">
    <source>
        <dbReference type="PROSITE" id="PS50110"/>
    </source>
</evidence>
<keyword evidence="9" id="KW-1185">Reference proteome</keyword>
<comment type="caution">
    <text evidence="8">The sequence shown here is derived from an EMBL/GenBank/DDBJ whole genome shotgun (WGS) entry which is preliminary data.</text>
</comment>
<keyword evidence="4" id="KW-0804">Transcription</keyword>
<dbReference type="PROSITE" id="PS50043">
    <property type="entry name" value="HTH_LUXR_2"/>
    <property type="match status" value="1"/>
</dbReference>
<keyword evidence="2" id="KW-0805">Transcription regulation</keyword>
<dbReference type="CDD" id="cd06170">
    <property type="entry name" value="LuxR_C_like"/>
    <property type="match status" value="1"/>
</dbReference>
<dbReference type="OrthoDB" id="9808843at2"/>
<dbReference type="Proteomes" id="UP000295281">
    <property type="component" value="Unassembled WGS sequence"/>
</dbReference>
<evidence type="ECO:0000256" key="5">
    <source>
        <dbReference type="PROSITE-ProRule" id="PRU00169"/>
    </source>
</evidence>
<keyword evidence="3" id="KW-0238">DNA-binding</keyword>
<dbReference type="CDD" id="cd17535">
    <property type="entry name" value="REC_NarL-like"/>
    <property type="match status" value="1"/>
</dbReference>
<feature type="domain" description="Response regulatory" evidence="7">
    <location>
        <begin position="18"/>
        <end position="134"/>
    </location>
</feature>
<keyword evidence="1 5" id="KW-0597">Phosphoprotein</keyword>
<dbReference type="PROSITE" id="PS00622">
    <property type="entry name" value="HTH_LUXR_1"/>
    <property type="match status" value="1"/>
</dbReference>
<dbReference type="SMART" id="SM00421">
    <property type="entry name" value="HTH_LUXR"/>
    <property type="match status" value="1"/>
</dbReference>
<dbReference type="InterPro" id="IPR011006">
    <property type="entry name" value="CheY-like_superfamily"/>
</dbReference>
<evidence type="ECO:0000313" key="8">
    <source>
        <dbReference type="EMBL" id="TDQ53021.1"/>
    </source>
</evidence>